<dbReference type="SMART" id="SM00491">
    <property type="entry name" value="HELICc2"/>
    <property type="match status" value="1"/>
</dbReference>
<keyword evidence="10" id="KW-0238">DNA-binding</keyword>
<dbReference type="GO" id="GO:0051539">
    <property type="term" value="F:4 iron, 4 sulfur cluster binding"/>
    <property type="evidence" value="ECO:0007669"/>
    <property type="project" value="UniProtKB-KW"/>
</dbReference>
<dbReference type="PANTHER" id="PTHR11472">
    <property type="entry name" value="DNA REPAIR DEAD HELICASE RAD3/XP-D SUBFAMILY MEMBER"/>
    <property type="match status" value="1"/>
</dbReference>
<dbReference type="InterPro" id="IPR010614">
    <property type="entry name" value="RAD3-like_helicase_DEAD"/>
</dbReference>
<evidence type="ECO:0000313" key="16">
    <source>
        <dbReference type="Proteomes" id="UP000184251"/>
    </source>
</evidence>
<evidence type="ECO:0000256" key="7">
    <source>
        <dbReference type="ARBA" id="ARBA00022840"/>
    </source>
</evidence>
<dbReference type="PANTHER" id="PTHR11472:SF34">
    <property type="entry name" value="REGULATOR OF TELOMERE ELONGATION HELICASE 1"/>
    <property type="match status" value="1"/>
</dbReference>
<dbReference type="InterPro" id="IPR014013">
    <property type="entry name" value="Helic_SF1/SF2_ATP-bd_DinG/Rad3"/>
</dbReference>
<keyword evidence="16" id="KW-1185">Reference proteome</keyword>
<accession>A0A1M4ZSE6</accession>
<keyword evidence="11" id="KW-0234">DNA repair</keyword>
<dbReference type="InterPro" id="IPR027417">
    <property type="entry name" value="P-loop_NTPase"/>
</dbReference>
<keyword evidence="2" id="KW-0479">Metal-binding</keyword>
<evidence type="ECO:0000256" key="5">
    <source>
        <dbReference type="ARBA" id="ARBA00022801"/>
    </source>
</evidence>
<evidence type="ECO:0000256" key="1">
    <source>
        <dbReference type="ARBA" id="ARBA00022485"/>
    </source>
</evidence>
<organism evidence="15 16">
    <name type="scientific">Alkalibacter saccharofermentans DSM 14828</name>
    <dbReference type="NCBI Taxonomy" id="1120975"/>
    <lineage>
        <taxon>Bacteria</taxon>
        <taxon>Bacillati</taxon>
        <taxon>Bacillota</taxon>
        <taxon>Clostridia</taxon>
        <taxon>Eubacteriales</taxon>
        <taxon>Eubacteriaceae</taxon>
        <taxon>Alkalibacter</taxon>
    </lineage>
</organism>
<dbReference type="InterPro" id="IPR042493">
    <property type="entry name" value="XPD_DNA_FeS"/>
</dbReference>
<sequence>MIRLPVRQLVERVMRSGDIDGGYVSRDRMLEGAIAHRYLQKKNKEINDSYRSEVALSVEYEHEDLIYSIEGRADGIFIKEGICFVDEIKTTRINVKTLTENHDLTHWAQAKCYGYIFCAQNKMAEIGIQLTYHNIEDKETRTLAEIFGAEELENFVKVLVERYSKWERLSLDWKEMRNQSIKGLKFPFDSYRRGQRALAVAAYRTIEGNAKIYVQAPTGIGKTISTLFPSIKAMGEEKTGKLFYLTAKTITRQVAEEAFEKMRSQGLKIKTITLTAKEKICFMEKTICKPNYCRYAKGHYDRVDDCVLEALREWDEFSRNVVEKCAQKHMVCPFELSLDLSLMSDCIICDYNYVFDPRAYLRRFFSGGESDYVFLVDEAHNLVDRSREMFSASISKTELYGIKKEFKGQNSLLDKILKNINKSFLDFSKKCENGNLIQWDRPDDFLKLMENYAAICEQMLKERNSLSEEGEFLKVYFSVLGFLSVGDLYDERYVTFVQTDRRDVVIKLFCINPNRLLSEAFDRGKSSVLFSATFTPLGYFKDLLGGDEEDKVMSLESPFDEDNLCIIAADKVSTKYHRRQESIGDICDIIEKVVSKKTGNYMVYFPSYKYMADVYKEFRSRYPELKSLSQESSMSEAEREIFLDCFKDNPKESLVAFCVLGGIFSEGIDLIGSRLIGAIIISVGLPQLNVQQDIIKDHFNKKNNKGYDYAYIYPGMNKVLQAAGRVIRCEKDKGVVMLVDERYGHRNYKGLFPSHWRSVNYVGNYSEVDRVLDEFWNK</sequence>
<dbReference type="GO" id="GO:0016818">
    <property type="term" value="F:hydrolase activity, acting on acid anhydrides, in phosphorus-containing anhydrides"/>
    <property type="evidence" value="ECO:0007669"/>
    <property type="project" value="InterPro"/>
</dbReference>
<evidence type="ECO:0000256" key="4">
    <source>
        <dbReference type="ARBA" id="ARBA00022763"/>
    </source>
</evidence>
<keyword evidence="3" id="KW-0547">Nucleotide-binding</keyword>
<reference evidence="15 16" key="1">
    <citation type="submission" date="2016-11" db="EMBL/GenBank/DDBJ databases">
        <authorList>
            <person name="Jaros S."/>
            <person name="Januszkiewicz K."/>
            <person name="Wedrychowicz H."/>
        </authorList>
    </citation>
    <scope>NUCLEOTIDE SEQUENCE [LARGE SCALE GENOMIC DNA]</scope>
    <source>
        <strain evidence="15 16">DSM 14828</strain>
    </source>
</reference>
<dbReference type="OrthoDB" id="9765586at2"/>
<dbReference type="Pfam" id="PF06733">
    <property type="entry name" value="DEAD_2"/>
    <property type="match status" value="1"/>
</dbReference>
<dbReference type="Pfam" id="PF13307">
    <property type="entry name" value="Helicase_C_2"/>
    <property type="match status" value="1"/>
</dbReference>
<evidence type="ECO:0000256" key="13">
    <source>
        <dbReference type="ARBA" id="ARBA00038058"/>
    </source>
</evidence>
<gene>
    <name evidence="15" type="ORF">SAMN02746064_02131</name>
</gene>
<evidence type="ECO:0000256" key="3">
    <source>
        <dbReference type="ARBA" id="ARBA00022741"/>
    </source>
</evidence>
<dbReference type="STRING" id="1120975.SAMN02746064_02131"/>
<dbReference type="Gene3D" id="3.90.320.10">
    <property type="match status" value="1"/>
</dbReference>
<dbReference type="GO" id="GO:0043139">
    <property type="term" value="F:5'-3' DNA helicase activity"/>
    <property type="evidence" value="ECO:0007669"/>
    <property type="project" value="UniProtKB-EC"/>
</dbReference>
<keyword evidence="8" id="KW-0408">Iron</keyword>
<keyword evidence="5" id="KW-0378">Hydrolase</keyword>
<keyword evidence="12" id="KW-0413">Isomerase</keyword>
<dbReference type="GO" id="GO:0005524">
    <property type="term" value="F:ATP binding"/>
    <property type="evidence" value="ECO:0007669"/>
    <property type="project" value="UniProtKB-KW"/>
</dbReference>
<keyword evidence="9" id="KW-0411">Iron-sulfur</keyword>
<evidence type="ECO:0000256" key="10">
    <source>
        <dbReference type="ARBA" id="ARBA00023125"/>
    </source>
</evidence>
<evidence type="ECO:0000256" key="11">
    <source>
        <dbReference type="ARBA" id="ARBA00023204"/>
    </source>
</evidence>
<dbReference type="Gene3D" id="1.10.30.20">
    <property type="entry name" value="Bacterial XPD DNA helicase, FeS cluster domain"/>
    <property type="match status" value="1"/>
</dbReference>
<dbReference type="Gene3D" id="3.40.50.300">
    <property type="entry name" value="P-loop containing nucleotide triphosphate hydrolases"/>
    <property type="match status" value="2"/>
</dbReference>
<comment type="similarity">
    <text evidence="13">Belongs to the helicase family. DinG subfamily.</text>
</comment>
<keyword evidence="7" id="KW-0067">ATP-binding</keyword>
<keyword evidence="4" id="KW-0227">DNA damage</keyword>
<evidence type="ECO:0000256" key="6">
    <source>
        <dbReference type="ARBA" id="ARBA00022806"/>
    </source>
</evidence>
<evidence type="ECO:0000256" key="12">
    <source>
        <dbReference type="ARBA" id="ARBA00023235"/>
    </source>
</evidence>
<keyword evidence="1" id="KW-0004">4Fe-4S</keyword>
<dbReference type="PROSITE" id="PS51193">
    <property type="entry name" value="HELICASE_ATP_BIND_2"/>
    <property type="match status" value="1"/>
</dbReference>
<dbReference type="Proteomes" id="UP000184251">
    <property type="component" value="Unassembled WGS sequence"/>
</dbReference>
<protein>
    <submittedName>
        <fullName evidence="15">Rad3-related DNA helicase</fullName>
    </submittedName>
</protein>
<dbReference type="InterPro" id="IPR011604">
    <property type="entry name" value="PDDEXK-like_dom_sf"/>
</dbReference>
<evidence type="ECO:0000259" key="14">
    <source>
        <dbReference type="PROSITE" id="PS51193"/>
    </source>
</evidence>
<proteinExistence type="inferred from homology"/>
<evidence type="ECO:0000256" key="9">
    <source>
        <dbReference type="ARBA" id="ARBA00023014"/>
    </source>
</evidence>
<dbReference type="SMART" id="SM00488">
    <property type="entry name" value="DEXDc2"/>
    <property type="match status" value="1"/>
</dbReference>
<dbReference type="GO" id="GO:0003677">
    <property type="term" value="F:DNA binding"/>
    <property type="evidence" value="ECO:0007669"/>
    <property type="project" value="UniProtKB-KW"/>
</dbReference>
<keyword evidence="6 15" id="KW-0347">Helicase</keyword>
<dbReference type="InterPro" id="IPR045028">
    <property type="entry name" value="DinG/Rad3-like"/>
</dbReference>
<evidence type="ECO:0000256" key="8">
    <source>
        <dbReference type="ARBA" id="ARBA00023004"/>
    </source>
</evidence>
<dbReference type="InterPro" id="IPR006555">
    <property type="entry name" value="ATP-dep_Helicase_C"/>
</dbReference>
<dbReference type="GO" id="GO:0006281">
    <property type="term" value="P:DNA repair"/>
    <property type="evidence" value="ECO:0007669"/>
    <property type="project" value="UniProtKB-KW"/>
</dbReference>
<dbReference type="AlphaFoldDB" id="A0A1M4ZSE6"/>
<dbReference type="SUPFAM" id="SSF52540">
    <property type="entry name" value="P-loop containing nucleoside triphosphate hydrolases"/>
    <property type="match status" value="2"/>
</dbReference>
<dbReference type="InterPro" id="IPR006554">
    <property type="entry name" value="Helicase-like_DEXD_c2"/>
</dbReference>
<dbReference type="RefSeq" id="WP_073271931.1">
    <property type="nucleotide sequence ID" value="NZ_FQTU01000019.1"/>
</dbReference>
<feature type="domain" description="Helicase ATP-binding" evidence="14">
    <location>
        <begin position="181"/>
        <end position="433"/>
    </location>
</feature>
<dbReference type="GO" id="GO:0046872">
    <property type="term" value="F:metal ion binding"/>
    <property type="evidence" value="ECO:0007669"/>
    <property type="project" value="UniProtKB-KW"/>
</dbReference>
<evidence type="ECO:0000256" key="2">
    <source>
        <dbReference type="ARBA" id="ARBA00022723"/>
    </source>
</evidence>
<dbReference type="Gene3D" id="1.10.275.40">
    <property type="match status" value="1"/>
</dbReference>
<evidence type="ECO:0000313" key="15">
    <source>
        <dbReference type="EMBL" id="SHF20979.1"/>
    </source>
</evidence>
<name>A0A1M4ZSE6_9FIRM</name>
<dbReference type="EMBL" id="FQTU01000019">
    <property type="protein sequence ID" value="SHF20979.1"/>
    <property type="molecule type" value="Genomic_DNA"/>
</dbReference>